<accession>A0A0G1QHL7</accession>
<dbReference type="InterPro" id="IPR026881">
    <property type="entry name" value="WYL_dom"/>
</dbReference>
<dbReference type="EMBL" id="LCMV01000004">
    <property type="protein sequence ID" value="KKU44466.1"/>
    <property type="molecule type" value="Genomic_DNA"/>
</dbReference>
<proteinExistence type="predicted"/>
<evidence type="ECO:0000313" key="3">
    <source>
        <dbReference type="Proteomes" id="UP000034487"/>
    </source>
</evidence>
<comment type="caution">
    <text evidence="2">The sequence shown here is derived from an EMBL/GenBank/DDBJ whole genome shotgun (WGS) entry which is preliminary data.</text>
</comment>
<organism evidence="2 3">
    <name type="scientific">Berkelbacteria bacterium GW2011_GWA2_46_7</name>
    <dbReference type="NCBI Taxonomy" id="1618335"/>
    <lineage>
        <taxon>Bacteria</taxon>
        <taxon>Candidatus Berkelbacteria</taxon>
    </lineage>
</organism>
<evidence type="ECO:0000313" key="2">
    <source>
        <dbReference type="EMBL" id="KKU44466.1"/>
    </source>
</evidence>
<sequence length="41" mass="5154">MKKDRRLYLKSYCELRSDDRTFRIDRIKIIDPRLSEKLLRL</sequence>
<reference evidence="2 3" key="1">
    <citation type="journal article" date="2015" name="Nature">
        <title>rRNA introns, odd ribosomes, and small enigmatic genomes across a large radiation of phyla.</title>
        <authorList>
            <person name="Brown C.T."/>
            <person name="Hug L.A."/>
            <person name="Thomas B.C."/>
            <person name="Sharon I."/>
            <person name="Castelle C.J."/>
            <person name="Singh A."/>
            <person name="Wilkins M.J."/>
            <person name="Williams K.H."/>
            <person name="Banfield J.F."/>
        </authorList>
    </citation>
    <scope>NUCLEOTIDE SEQUENCE [LARGE SCALE GENOMIC DNA]</scope>
</reference>
<protein>
    <recommendedName>
        <fullName evidence="1">WYL domain-containing protein</fullName>
    </recommendedName>
</protein>
<dbReference type="Proteomes" id="UP000034487">
    <property type="component" value="Unassembled WGS sequence"/>
</dbReference>
<gene>
    <name evidence="2" type="ORF">UX60_C0004G0005</name>
</gene>
<name>A0A0G1QHL7_9BACT</name>
<dbReference type="AlphaFoldDB" id="A0A0G1QHL7"/>
<dbReference type="Pfam" id="PF13280">
    <property type="entry name" value="WYL"/>
    <property type="match status" value="1"/>
</dbReference>
<feature type="domain" description="WYL" evidence="1">
    <location>
        <begin position="3"/>
        <end position="28"/>
    </location>
</feature>
<evidence type="ECO:0000259" key="1">
    <source>
        <dbReference type="Pfam" id="PF13280"/>
    </source>
</evidence>